<evidence type="ECO:0000313" key="2">
    <source>
        <dbReference type="Proteomes" id="UP000251375"/>
    </source>
</evidence>
<evidence type="ECO:0000313" key="1">
    <source>
        <dbReference type="EMBL" id="AWY06735.1"/>
    </source>
</evidence>
<accession>A0A2Z4QA06</accession>
<dbReference type="RefSeq" id="YP_009803224.1">
    <property type="nucleotide sequence ID" value="NC_047993.1"/>
</dbReference>
<proteinExistence type="predicted"/>
<dbReference type="GeneID" id="54993786"/>
<name>A0A2Z4QA06_9CAUD</name>
<organism evidence="1 2">
    <name type="scientific">Microbacterium phage Quhwah</name>
    <dbReference type="NCBI Taxonomy" id="2992929"/>
    <lineage>
        <taxon>Viruses</taxon>
        <taxon>Duplodnaviria</taxon>
        <taxon>Heunggongvirae</taxon>
        <taxon>Uroviricota</taxon>
        <taxon>Caudoviricetes</taxon>
        <taxon>Hodgkinviridae</taxon>
        <taxon>Quhwahvirus</taxon>
        <taxon>Quhwahvirus quhwah</taxon>
        <taxon>Quhwahvirus ouhwah</taxon>
    </lineage>
</organism>
<protein>
    <submittedName>
        <fullName evidence="1">Uncharacterized protein</fullName>
    </submittedName>
</protein>
<sequence length="99" mass="11094">MSNAFANEHQDNYFDAEEARVAEMCSRDTWLTLHATARGFAEEQSNHSLCAFPFSGDHLGTFAHRETTPDGDPGEEVRRERIHTASHVNVWSHPGVRAA</sequence>
<keyword evidence="2" id="KW-1185">Reference proteome</keyword>
<dbReference type="Proteomes" id="UP000251375">
    <property type="component" value="Segment"/>
</dbReference>
<reference evidence="1 2" key="1">
    <citation type="submission" date="2018-04" db="EMBL/GenBank/DDBJ databases">
        <authorList>
            <person name="Harrington T."/>
            <person name="Washburn E."/>
            <person name="Bricker J."/>
            <person name="McKinney A."/>
            <person name="Betsko A.J."/>
            <person name="Garlena R.A."/>
            <person name="Russell D.A."/>
            <person name="Pope W.A."/>
            <person name="Jacobs-Sera D."/>
            <person name="Hatfull G.F."/>
        </authorList>
    </citation>
    <scope>NUCLEOTIDE SEQUENCE [LARGE SCALE GENOMIC DNA]</scope>
</reference>
<gene>
    <name evidence="1" type="primary">26</name>
    <name evidence="1" type="ORF">SEA_QUHWAH_26</name>
</gene>
<dbReference type="EMBL" id="MH271321">
    <property type="protein sequence ID" value="AWY06735.1"/>
    <property type="molecule type" value="Genomic_DNA"/>
</dbReference>